<evidence type="ECO:0000313" key="2">
    <source>
        <dbReference type="Proteomes" id="UP000178449"/>
    </source>
</evidence>
<name>A0A1F6G659_9PROT</name>
<protein>
    <submittedName>
        <fullName evidence="1">Uncharacterized protein</fullName>
    </submittedName>
</protein>
<organism evidence="1 2">
    <name type="scientific">Candidatus Lambdaproteobacteria bacterium RIFOXYD2_FULL_50_16</name>
    <dbReference type="NCBI Taxonomy" id="1817772"/>
    <lineage>
        <taxon>Bacteria</taxon>
        <taxon>Pseudomonadati</taxon>
        <taxon>Pseudomonadota</taxon>
        <taxon>Candidatus Lambdaproteobacteria</taxon>
    </lineage>
</organism>
<comment type="caution">
    <text evidence="1">The sequence shown here is derived from an EMBL/GenBank/DDBJ whole genome shotgun (WGS) entry which is preliminary data.</text>
</comment>
<dbReference type="STRING" id="1817772.A2527_11775"/>
<gene>
    <name evidence="1" type="ORF">A2527_11775</name>
</gene>
<dbReference type="Proteomes" id="UP000178449">
    <property type="component" value="Unassembled WGS sequence"/>
</dbReference>
<reference evidence="1 2" key="1">
    <citation type="journal article" date="2016" name="Nat. Commun.">
        <title>Thousands of microbial genomes shed light on interconnected biogeochemical processes in an aquifer system.</title>
        <authorList>
            <person name="Anantharaman K."/>
            <person name="Brown C.T."/>
            <person name="Hug L.A."/>
            <person name="Sharon I."/>
            <person name="Castelle C.J."/>
            <person name="Probst A.J."/>
            <person name="Thomas B.C."/>
            <person name="Singh A."/>
            <person name="Wilkins M.J."/>
            <person name="Karaoz U."/>
            <person name="Brodie E.L."/>
            <person name="Williams K.H."/>
            <person name="Hubbard S.S."/>
            <person name="Banfield J.F."/>
        </authorList>
    </citation>
    <scope>NUCLEOTIDE SEQUENCE [LARGE SCALE GENOMIC DNA]</scope>
</reference>
<dbReference type="AlphaFoldDB" id="A0A1F6G659"/>
<proteinExistence type="predicted"/>
<dbReference type="EMBL" id="MFNE01000047">
    <property type="protein sequence ID" value="OGG93579.1"/>
    <property type="molecule type" value="Genomic_DNA"/>
</dbReference>
<accession>A0A1F6G659</accession>
<evidence type="ECO:0000313" key="1">
    <source>
        <dbReference type="EMBL" id="OGG93579.1"/>
    </source>
</evidence>
<sequence length="103" mass="11329">MEDHPLRVDDNDISKKTSLDQTLASFEMIFGYAVIVVPRGALTFEGVPTKNTRFPAVVALSATKRATVLLPPSLNIVGLIFDFSLYLSHLNPYNVPVTAPNNR</sequence>